<name>A0A6A5VGL4_9PLEO</name>
<organism evidence="2 3">
    <name type="scientific">Bimuria novae-zelandiae CBS 107.79</name>
    <dbReference type="NCBI Taxonomy" id="1447943"/>
    <lineage>
        <taxon>Eukaryota</taxon>
        <taxon>Fungi</taxon>
        <taxon>Dikarya</taxon>
        <taxon>Ascomycota</taxon>
        <taxon>Pezizomycotina</taxon>
        <taxon>Dothideomycetes</taxon>
        <taxon>Pleosporomycetidae</taxon>
        <taxon>Pleosporales</taxon>
        <taxon>Massarineae</taxon>
        <taxon>Didymosphaeriaceae</taxon>
        <taxon>Bimuria</taxon>
    </lineage>
</organism>
<dbReference type="AlphaFoldDB" id="A0A6A5VGL4"/>
<evidence type="ECO:0000313" key="2">
    <source>
        <dbReference type="EMBL" id="KAF1975858.1"/>
    </source>
</evidence>
<dbReference type="EMBL" id="ML976669">
    <property type="protein sequence ID" value="KAF1975858.1"/>
    <property type="molecule type" value="Genomic_DNA"/>
</dbReference>
<reference evidence="2" key="1">
    <citation type="journal article" date="2020" name="Stud. Mycol.">
        <title>101 Dothideomycetes genomes: a test case for predicting lifestyles and emergence of pathogens.</title>
        <authorList>
            <person name="Haridas S."/>
            <person name="Albert R."/>
            <person name="Binder M."/>
            <person name="Bloem J."/>
            <person name="Labutti K."/>
            <person name="Salamov A."/>
            <person name="Andreopoulos B."/>
            <person name="Baker S."/>
            <person name="Barry K."/>
            <person name="Bills G."/>
            <person name="Bluhm B."/>
            <person name="Cannon C."/>
            <person name="Castanera R."/>
            <person name="Culley D."/>
            <person name="Daum C."/>
            <person name="Ezra D."/>
            <person name="Gonzalez J."/>
            <person name="Henrissat B."/>
            <person name="Kuo A."/>
            <person name="Liang C."/>
            <person name="Lipzen A."/>
            <person name="Lutzoni F."/>
            <person name="Magnuson J."/>
            <person name="Mondo S."/>
            <person name="Nolan M."/>
            <person name="Ohm R."/>
            <person name="Pangilinan J."/>
            <person name="Park H.-J."/>
            <person name="Ramirez L."/>
            <person name="Alfaro M."/>
            <person name="Sun H."/>
            <person name="Tritt A."/>
            <person name="Yoshinaga Y."/>
            <person name="Zwiers L.-H."/>
            <person name="Turgeon B."/>
            <person name="Goodwin S."/>
            <person name="Spatafora J."/>
            <person name="Crous P."/>
            <person name="Grigoriev I."/>
        </authorList>
    </citation>
    <scope>NUCLEOTIDE SEQUENCE</scope>
    <source>
        <strain evidence="2">CBS 107.79</strain>
    </source>
</reference>
<keyword evidence="3" id="KW-1185">Reference proteome</keyword>
<gene>
    <name evidence="2" type="ORF">BU23DRAFT_69195</name>
</gene>
<proteinExistence type="predicted"/>
<accession>A0A6A5VGL4</accession>
<evidence type="ECO:0000256" key="1">
    <source>
        <dbReference type="SAM" id="SignalP"/>
    </source>
</evidence>
<evidence type="ECO:0000313" key="3">
    <source>
        <dbReference type="Proteomes" id="UP000800036"/>
    </source>
</evidence>
<feature type="chain" id="PRO_5025684925" evidence="1">
    <location>
        <begin position="21"/>
        <end position="104"/>
    </location>
</feature>
<sequence>MRSWMWVIAAALARGRLIWGRTACGNYMVAFRLGGSWDGIYVAYDGYAMENLLLCSRVSVVYMRFWDVNGTELDGLSVLEVVLGLRSENGARVELLERWKDGTA</sequence>
<keyword evidence="1" id="KW-0732">Signal</keyword>
<dbReference type="Proteomes" id="UP000800036">
    <property type="component" value="Unassembled WGS sequence"/>
</dbReference>
<protein>
    <submittedName>
        <fullName evidence="2">Uncharacterized protein</fullName>
    </submittedName>
</protein>
<feature type="signal peptide" evidence="1">
    <location>
        <begin position="1"/>
        <end position="20"/>
    </location>
</feature>